<evidence type="ECO:0000313" key="1">
    <source>
        <dbReference type="EMBL" id="KAK7360784.1"/>
    </source>
</evidence>
<dbReference type="Proteomes" id="UP001367508">
    <property type="component" value="Unassembled WGS sequence"/>
</dbReference>
<accession>A0AAN9R7J8</accession>
<name>A0AAN9R7J8_CANGL</name>
<sequence length="105" mass="12140">MSPASSEPVPVFLRRGKAFVILKTFIQDLSQLHFSEEDVTDSCLKVCDIKDHKEKVLRHETSNINLKRRLDIKDGYRPLSLNRREAKVKSLRGGLRQIQKPRIEA</sequence>
<proteinExistence type="predicted"/>
<evidence type="ECO:0000313" key="2">
    <source>
        <dbReference type="Proteomes" id="UP001367508"/>
    </source>
</evidence>
<comment type="caution">
    <text evidence="1">The sequence shown here is derived from an EMBL/GenBank/DDBJ whole genome shotgun (WGS) entry which is preliminary data.</text>
</comment>
<dbReference type="AlphaFoldDB" id="A0AAN9R7J8"/>
<keyword evidence="2" id="KW-1185">Reference proteome</keyword>
<protein>
    <submittedName>
        <fullName evidence="1">Uncharacterized protein</fullName>
    </submittedName>
</protein>
<dbReference type="EMBL" id="JAYMYQ010000001">
    <property type="protein sequence ID" value="KAK7360784.1"/>
    <property type="molecule type" value="Genomic_DNA"/>
</dbReference>
<reference evidence="1 2" key="1">
    <citation type="submission" date="2024-01" db="EMBL/GenBank/DDBJ databases">
        <title>The genomes of 5 underutilized Papilionoideae crops provide insights into root nodulation and disease resistanc.</title>
        <authorList>
            <person name="Jiang F."/>
        </authorList>
    </citation>
    <scope>NUCLEOTIDE SEQUENCE [LARGE SCALE GENOMIC DNA]</scope>
    <source>
        <strain evidence="1">LVBAO_FW01</strain>
        <tissue evidence="1">Leaves</tissue>
    </source>
</reference>
<gene>
    <name evidence="1" type="ORF">VNO77_02797</name>
</gene>
<organism evidence="1 2">
    <name type="scientific">Canavalia gladiata</name>
    <name type="common">Sword bean</name>
    <name type="synonym">Dolichos gladiatus</name>
    <dbReference type="NCBI Taxonomy" id="3824"/>
    <lineage>
        <taxon>Eukaryota</taxon>
        <taxon>Viridiplantae</taxon>
        <taxon>Streptophyta</taxon>
        <taxon>Embryophyta</taxon>
        <taxon>Tracheophyta</taxon>
        <taxon>Spermatophyta</taxon>
        <taxon>Magnoliopsida</taxon>
        <taxon>eudicotyledons</taxon>
        <taxon>Gunneridae</taxon>
        <taxon>Pentapetalae</taxon>
        <taxon>rosids</taxon>
        <taxon>fabids</taxon>
        <taxon>Fabales</taxon>
        <taxon>Fabaceae</taxon>
        <taxon>Papilionoideae</taxon>
        <taxon>50 kb inversion clade</taxon>
        <taxon>NPAAA clade</taxon>
        <taxon>indigoferoid/millettioid clade</taxon>
        <taxon>Phaseoleae</taxon>
        <taxon>Canavalia</taxon>
    </lineage>
</organism>